<dbReference type="PROSITE" id="PS50977">
    <property type="entry name" value="HTH_TETR_2"/>
    <property type="match status" value="1"/>
</dbReference>
<dbReference type="PANTHER" id="PTHR47506">
    <property type="entry name" value="TRANSCRIPTIONAL REGULATORY PROTEIN"/>
    <property type="match status" value="1"/>
</dbReference>
<protein>
    <submittedName>
        <fullName evidence="6">TetR family transcriptional regulator</fullName>
    </submittedName>
</protein>
<organism evidence="6 7">
    <name type="scientific">Agrobacterium tumefaciens</name>
    <dbReference type="NCBI Taxonomy" id="358"/>
    <lineage>
        <taxon>Bacteria</taxon>
        <taxon>Pseudomonadati</taxon>
        <taxon>Pseudomonadota</taxon>
        <taxon>Alphaproteobacteria</taxon>
        <taxon>Hyphomicrobiales</taxon>
        <taxon>Rhizobiaceae</taxon>
        <taxon>Rhizobium/Agrobacterium group</taxon>
        <taxon>Agrobacterium</taxon>
        <taxon>Agrobacterium tumefaciens complex</taxon>
    </lineage>
</organism>
<keyword evidence="1" id="KW-0805">Transcription regulation</keyword>
<dbReference type="PRINTS" id="PR00455">
    <property type="entry name" value="HTHTETR"/>
</dbReference>
<dbReference type="GO" id="GO:0003677">
    <property type="term" value="F:DNA binding"/>
    <property type="evidence" value="ECO:0007669"/>
    <property type="project" value="UniProtKB-UniRule"/>
</dbReference>
<sequence length="171" mass="19181">MDRQQLLDEAETIIAQDGASALTIDALAKRLGITKGGVQYAFGTKEALIHALFERWNTSYDQQVTAIAGENPTVTQFLRAHADITFKSGHADNSKAAAMLASLVQSPEHLEPTRQWYRNRLSQIESHCDKSGNARLAFLAIEGAFTLRYFGFCQLTEEEWERMYADILQLL</sequence>
<dbReference type="EMBL" id="JXQV01000030">
    <property type="protein sequence ID" value="KIP99291.1"/>
    <property type="molecule type" value="Genomic_DNA"/>
</dbReference>
<keyword evidence="2 4" id="KW-0238">DNA-binding</keyword>
<comment type="caution">
    <text evidence="6">The sequence shown here is derived from an EMBL/GenBank/DDBJ whole genome shotgun (WGS) entry which is preliminary data.</text>
</comment>
<dbReference type="Proteomes" id="UP000035017">
    <property type="component" value="Unassembled WGS sequence"/>
</dbReference>
<evidence type="ECO:0000313" key="6">
    <source>
        <dbReference type="EMBL" id="KIP99291.1"/>
    </source>
</evidence>
<keyword evidence="3" id="KW-0804">Transcription</keyword>
<dbReference type="Pfam" id="PF17937">
    <property type="entry name" value="TetR_C_28"/>
    <property type="match status" value="1"/>
</dbReference>
<evidence type="ECO:0000256" key="1">
    <source>
        <dbReference type="ARBA" id="ARBA00023015"/>
    </source>
</evidence>
<evidence type="ECO:0000259" key="5">
    <source>
        <dbReference type="PROSITE" id="PS50977"/>
    </source>
</evidence>
<dbReference type="InterPro" id="IPR001647">
    <property type="entry name" value="HTH_TetR"/>
</dbReference>
<accession>A0A0D0KMN1</accession>
<reference evidence="6 7" key="1">
    <citation type="submission" date="2014-12" db="EMBL/GenBank/DDBJ databases">
        <title>16Stimator: statistical estimation of ribosomal gene copy numbers from draft genome assemblies.</title>
        <authorList>
            <person name="Perisin M.A."/>
            <person name="Vetter M."/>
            <person name="Gilbert J.A."/>
            <person name="Bergelson J."/>
        </authorList>
    </citation>
    <scope>NUCLEOTIDE SEQUENCE [LARGE SCALE GENOMIC DNA]</scope>
    <source>
        <strain evidence="6 7">MEJ076</strain>
    </source>
</reference>
<dbReference type="PANTHER" id="PTHR47506:SF1">
    <property type="entry name" value="HTH-TYPE TRANSCRIPTIONAL REGULATOR YJDC"/>
    <property type="match status" value="1"/>
</dbReference>
<dbReference type="InterPro" id="IPR041479">
    <property type="entry name" value="TetR_CgmR_C"/>
</dbReference>
<feature type="DNA-binding region" description="H-T-H motif" evidence="4">
    <location>
        <begin position="23"/>
        <end position="42"/>
    </location>
</feature>
<dbReference type="AlphaFoldDB" id="A0A0D0KMN1"/>
<evidence type="ECO:0000256" key="4">
    <source>
        <dbReference type="PROSITE-ProRule" id="PRU00335"/>
    </source>
</evidence>
<feature type="domain" description="HTH tetR-type" evidence="5">
    <location>
        <begin position="1"/>
        <end position="60"/>
    </location>
</feature>
<dbReference type="InterPro" id="IPR009057">
    <property type="entry name" value="Homeodomain-like_sf"/>
</dbReference>
<dbReference type="Gene3D" id="1.10.357.10">
    <property type="entry name" value="Tetracycline Repressor, domain 2"/>
    <property type="match status" value="1"/>
</dbReference>
<name>A0A0D0KMN1_AGRTU</name>
<evidence type="ECO:0000256" key="2">
    <source>
        <dbReference type="ARBA" id="ARBA00023125"/>
    </source>
</evidence>
<dbReference type="SUPFAM" id="SSF46689">
    <property type="entry name" value="Homeodomain-like"/>
    <property type="match status" value="1"/>
</dbReference>
<evidence type="ECO:0000313" key="7">
    <source>
        <dbReference type="Proteomes" id="UP000035017"/>
    </source>
</evidence>
<proteinExistence type="predicted"/>
<evidence type="ECO:0000256" key="3">
    <source>
        <dbReference type="ARBA" id="ARBA00023163"/>
    </source>
</evidence>
<dbReference type="Pfam" id="PF00440">
    <property type="entry name" value="TetR_N"/>
    <property type="match status" value="1"/>
</dbReference>
<gene>
    <name evidence="6" type="ORF">RU07_19100</name>
</gene>